<dbReference type="InterPro" id="IPR028082">
    <property type="entry name" value="Peripla_BP_I"/>
</dbReference>
<dbReference type="HOGENOM" id="CLU_969144_0_0_11"/>
<name>I4F5C7_MODI5</name>
<proteinExistence type="predicted"/>
<dbReference type="SMART" id="SM00354">
    <property type="entry name" value="HTH_LACI"/>
    <property type="match status" value="1"/>
</dbReference>
<evidence type="ECO:0000256" key="1">
    <source>
        <dbReference type="ARBA" id="ARBA00023015"/>
    </source>
</evidence>
<protein>
    <recommendedName>
        <fullName evidence="5">HTH lacI-type domain-containing protein</fullName>
    </recommendedName>
</protein>
<feature type="domain" description="HTH lacI-type" evidence="5">
    <location>
        <begin position="9"/>
        <end position="63"/>
    </location>
</feature>
<evidence type="ECO:0000256" key="4">
    <source>
        <dbReference type="SAM" id="MobiDB-lite"/>
    </source>
</evidence>
<dbReference type="OMA" id="MISGSRW"/>
<dbReference type="CDD" id="cd01392">
    <property type="entry name" value="HTH_LacI"/>
    <property type="match status" value="1"/>
</dbReference>
<dbReference type="KEGG" id="mmar:MODMU_5468"/>
<sequence>MDDRRRPPVTLEHVARVAGVSRATASRVLTGSGPSSAEARRRVQAVAEQLGYAADPVARALVHGRGTRLVVAATATAPDALACAYLSRVVTTAAAVCAGQGLGVALEWLPLDGPESVLDGLARDRSVAGVVLVNTTRRVLGSVPRELHGRVVSIGAGSGEVPLVDIDTEAAATAIVGHLVTAGRRRIALLAGPAWLPCSERPVAAYRAAVAAAGLPVRVVGGGFDTASGRAGRPRHCAAGRTPTPSTASATRWRSAPCRCCGPRAGRCPATSPWPASTTSRPRSRPG</sequence>
<dbReference type="EMBL" id="FO203431">
    <property type="protein sequence ID" value="CCH90840.1"/>
    <property type="molecule type" value="Genomic_DNA"/>
</dbReference>
<keyword evidence="3" id="KW-0804">Transcription</keyword>
<dbReference type="STRING" id="477641.MODMU_5468"/>
<organism evidence="6 7">
    <name type="scientific">Modestobacter italicus (strain DSM 44449 / CECT 9708 / BC 501)</name>
    <dbReference type="NCBI Taxonomy" id="2732864"/>
    <lineage>
        <taxon>Bacteria</taxon>
        <taxon>Bacillati</taxon>
        <taxon>Actinomycetota</taxon>
        <taxon>Actinomycetes</taxon>
        <taxon>Geodermatophilales</taxon>
        <taxon>Geodermatophilaceae</taxon>
        <taxon>Modestobacter</taxon>
    </lineage>
</organism>
<keyword evidence="2" id="KW-0238">DNA-binding</keyword>
<dbReference type="Gene3D" id="3.40.50.2300">
    <property type="match status" value="2"/>
</dbReference>
<reference evidence="6 7" key="1">
    <citation type="journal article" date="2012" name="J. Bacteriol.">
        <title>Genome Sequence of Radiation-Resistant Modestobacter marinus Strain BC501, a Representative Actinobacterium That Thrives on Calcareous Stone Surfaces.</title>
        <authorList>
            <person name="Normand P."/>
            <person name="Gury J."/>
            <person name="Pujic P."/>
            <person name="Chouaia B."/>
            <person name="Crotti E."/>
            <person name="Brusetti L."/>
            <person name="Daffonchio D."/>
            <person name="Vacherie B."/>
            <person name="Barbe V."/>
            <person name="Medigue C."/>
            <person name="Calteau A."/>
            <person name="Ghodhbane-Gtari F."/>
            <person name="Essoussi I."/>
            <person name="Nouioui I."/>
            <person name="Abbassi-Ghozzi I."/>
            <person name="Gtari M."/>
        </authorList>
    </citation>
    <scope>NUCLEOTIDE SEQUENCE [LARGE SCALE GENOMIC DNA]</scope>
    <source>
        <strain evidence="7">BC 501</strain>
    </source>
</reference>
<gene>
    <name evidence="6" type="ordered locus">MODMU_5468</name>
</gene>
<dbReference type="Gene3D" id="1.10.260.40">
    <property type="entry name" value="lambda repressor-like DNA-binding domains"/>
    <property type="match status" value="1"/>
</dbReference>
<dbReference type="InterPro" id="IPR010982">
    <property type="entry name" value="Lambda_DNA-bd_dom_sf"/>
</dbReference>
<dbReference type="AlphaFoldDB" id="I4F5C7"/>
<feature type="region of interest" description="Disordered" evidence="4">
    <location>
        <begin position="230"/>
        <end position="250"/>
    </location>
</feature>
<feature type="region of interest" description="Disordered" evidence="4">
    <location>
        <begin position="268"/>
        <end position="287"/>
    </location>
</feature>
<dbReference type="eggNOG" id="COG1609">
    <property type="taxonomic scope" value="Bacteria"/>
</dbReference>
<dbReference type="PANTHER" id="PTHR30146:SF109">
    <property type="entry name" value="HTH-TYPE TRANSCRIPTIONAL REGULATOR GALS"/>
    <property type="match status" value="1"/>
</dbReference>
<keyword evidence="1" id="KW-0805">Transcription regulation</keyword>
<evidence type="ECO:0000256" key="3">
    <source>
        <dbReference type="ARBA" id="ARBA00023163"/>
    </source>
</evidence>
<dbReference type="GO" id="GO:0000976">
    <property type="term" value="F:transcription cis-regulatory region binding"/>
    <property type="evidence" value="ECO:0007669"/>
    <property type="project" value="TreeGrafter"/>
</dbReference>
<dbReference type="PROSITE" id="PS50932">
    <property type="entry name" value="HTH_LACI_2"/>
    <property type="match status" value="1"/>
</dbReference>
<dbReference type="PANTHER" id="PTHR30146">
    <property type="entry name" value="LACI-RELATED TRANSCRIPTIONAL REPRESSOR"/>
    <property type="match status" value="1"/>
</dbReference>
<dbReference type="SUPFAM" id="SSF47413">
    <property type="entry name" value="lambda repressor-like DNA-binding domains"/>
    <property type="match status" value="1"/>
</dbReference>
<evidence type="ECO:0000259" key="5">
    <source>
        <dbReference type="PROSITE" id="PS50932"/>
    </source>
</evidence>
<keyword evidence="7" id="KW-1185">Reference proteome</keyword>
<dbReference type="Proteomes" id="UP000006461">
    <property type="component" value="Chromosome"/>
</dbReference>
<evidence type="ECO:0000256" key="2">
    <source>
        <dbReference type="ARBA" id="ARBA00023125"/>
    </source>
</evidence>
<evidence type="ECO:0000313" key="6">
    <source>
        <dbReference type="EMBL" id="CCH90840.1"/>
    </source>
</evidence>
<accession>I4F5C7</accession>
<evidence type="ECO:0000313" key="7">
    <source>
        <dbReference type="Proteomes" id="UP000006461"/>
    </source>
</evidence>
<dbReference type="InterPro" id="IPR000843">
    <property type="entry name" value="HTH_LacI"/>
</dbReference>
<dbReference type="GO" id="GO:0003700">
    <property type="term" value="F:DNA-binding transcription factor activity"/>
    <property type="evidence" value="ECO:0007669"/>
    <property type="project" value="TreeGrafter"/>
</dbReference>
<dbReference type="SUPFAM" id="SSF53822">
    <property type="entry name" value="Periplasmic binding protein-like I"/>
    <property type="match status" value="1"/>
</dbReference>
<dbReference type="Pfam" id="PF00356">
    <property type="entry name" value="LacI"/>
    <property type="match status" value="1"/>
</dbReference>